<keyword evidence="6" id="KW-1185">Reference proteome</keyword>
<dbReference type="InterPro" id="IPR052708">
    <property type="entry name" value="PxpC"/>
</dbReference>
<dbReference type="RefSeq" id="WP_011314769.1">
    <property type="nucleotide sequence ID" value="NC_007406.1"/>
</dbReference>
<name>Q3SSH8_NITWN</name>
<evidence type="ECO:0000313" key="6">
    <source>
        <dbReference type="Proteomes" id="UP000002531"/>
    </source>
</evidence>
<dbReference type="SUPFAM" id="SSF50891">
    <property type="entry name" value="Cyclophilin-like"/>
    <property type="match status" value="1"/>
</dbReference>
<dbReference type="KEGG" id="nwi:Nwi_1502"/>
<feature type="domain" description="Carboxyltransferase" evidence="4">
    <location>
        <begin position="25"/>
        <end position="299"/>
    </location>
</feature>
<dbReference type="STRING" id="323098.Nwi_1502"/>
<evidence type="ECO:0000256" key="3">
    <source>
        <dbReference type="ARBA" id="ARBA00022840"/>
    </source>
</evidence>
<gene>
    <name evidence="5" type="ordered locus">Nwi_1502</name>
</gene>
<accession>Q3SSH8</accession>
<dbReference type="eggNOG" id="COG1984">
    <property type="taxonomic scope" value="Bacteria"/>
</dbReference>
<dbReference type="PANTHER" id="PTHR43309">
    <property type="entry name" value="5-OXOPROLINASE SUBUNIT C"/>
    <property type="match status" value="1"/>
</dbReference>
<dbReference type="GO" id="GO:0016787">
    <property type="term" value="F:hydrolase activity"/>
    <property type="evidence" value="ECO:0007669"/>
    <property type="project" value="UniProtKB-KW"/>
</dbReference>
<dbReference type="Gene3D" id="2.40.100.10">
    <property type="entry name" value="Cyclophilin-like"/>
    <property type="match status" value="1"/>
</dbReference>
<dbReference type="GO" id="GO:0005524">
    <property type="term" value="F:ATP binding"/>
    <property type="evidence" value="ECO:0007669"/>
    <property type="project" value="UniProtKB-KW"/>
</dbReference>
<dbReference type="AlphaFoldDB" id="Q3SSH8"/>
<proteinExistence type="predicted"/>
<protein>
    <submittedName>
        <fullName evidence="5">Allophanate hydrolase subunit 2</fullName>
    </submittedName>
</protein>
<dbReference type="OrthoDB" id="9768696at2"/>
<evidence type="ECO:0000256" key="2">
    <source>
        <dbReference type="ARBA" id="ARBA00022801"/>
    </source>
</evidence>
<keyword evidence="2 5" id="KW-0378">Hydrolase</keyword>
<dbReference type="EMBL" id="CP000115">
    <property type="protein sequence ID" value="ABA04763.1"/>
    <property type="molecule type" value="Genomic_DNA"/>
</dbReference>
<dbReference type="NCBIfam" id="TIGR00724">
    <property type="entry name" value="urea_amlyse_rel"/>
    <property type="match status" value="1"/>
</dbReference>
<dbReference type="SMART" id="SM00797">
    <property type="entry name" value="AHS2"/>
    <property type="match status" value="1"/>
</dbReference>
<dbReference type="InterPro" id="IPR029000">
    <property type="entry name" value="Cyclophilin-like_dom_sf"/>
</dbReference>
<dbReference type="PANTHER" id="PTHR43309:SF5">
    <property type="entry name" value="5-OXOPROLINASE SUBUNIT C"/>
    <property type="match status" value="1"/>
</dbReference>
<evidence type="ECO:0000259" key="4">
    <source>
        <dbReference type="SMART" id="SM00797"/>
    </source>
</evidence>
<dbReference type="InterPro" id="IPR003778">
    <property type="entry name" value="CT_A_B"/>
</dbReference>
<sequence length="339" mass="35045">MSKLVVTAVGPVTSVQDGGRSGAQRYGLPPGGAADRLALAAGNCLVGNPPFAAAIEIGPFSTSFTVREGRVRVALTGAARSADVSGRPVSFNESCTFGDGDSLTLGVARDGTFSYLAIEGGVKGEPMFGSLAVLARAGLGSPFPRPLQAGDVLDVEAATTGAEHGIELPGQDDGPIRIVMGPQDDEFGEATGLFLGSEWKISATSDRMGYRLEGPIIEHLHGHNIVSDGTVNGSIQIPGNGQPIVLMPDRGTSGGYPKIATVMTADLGRFAQIPVGRGFRFKSVTVAEAQAEARAMADLLRTLPGRVRAVRNTDIDDALRNANIAGTAVNAFDSGTWQT</sequence>
<keyword evidence="3" id="KW-0067">ATP-binding</keyword>
<organism evidence="5 6">
    <name type="scientific">Nitrobacter winogradskyi (strain ATCC 25391 / DSM 10237 / CIP 104748 / NCIMB 11846 / Nb-255)</name>
    <dbReference type="NCBI Taxonomy" id="323098"/>
    <lineage>
        <taxon>Bacteria</taxon>
        <taxon>Pseudomonadati</taxon>
        <taxon>Pseudomonadota</taxon>
        <taxon>Alphaproteobacteria</taxon>
        <taxon>Hyphomicrobiales</taxon>
        <taxon>Nitrobacteraceae</taxon>
        <taxon>Nitrobacter</taxon>
    </lineage>
</organism>
<evidence type="ECO:0000313" key="5">
    <source>
        <dbReference type="EMBL" id="ABA04763.1"/>
    </source>
</evidence>
<keyword evidence="1" id="KW-0547">Nucleotide-binding</keyword>
<dbReference type="HOGENOM" id="CLU_028967_0_1_5"/>
<dbReference type="Proteomes" id="UP000002531">
    <property type="component" value="Chromosome"/>
</dbReference>
<evidence type="ECO:0000256" key="1">
    <source>
        <dbReference type="ARBA" id="ARBA00022741"/>
    </source>
</evidence>
<dbReference type="Pfam" id="PF02626">
    <property type="entry name" value="CT_A_B"/>
    <property type="match status" value="1"/>
</dbReference>
<reference evidence="5 6" key="1">
    <citation type="journal article" date="2006" name="Appl. Environ. Microbiol.">
        <title>Genome sequence of the chemolithoautotrophic nitrite-oxidizing bacterium Nitrobacter winogradskyi Nb-255.</title>
        <authorList>
            <person name="Starkenburg S.R."/>
            <person name="Chain P.S."/>
            <person name="Sayavedra-Soto L.A."/>
            <person name="Hauser L."/>
            <person name="Land M.L."/>
            <person name="Larimer F.W."/>
            <person name="Malfatti S.A."/>
            <person name="Klotz M.G."/>
            <person name="Bottomley P.J."/>
            <person name="Arp D.J."/>
            <person name="Hickey W.J."/>
        </authorList>
    </citation>
    <scope>NUCLEOTIDE SEQUENCE [LARGE SCALE GENOMIC DNA]</scope>
    <source>
        <strain evidence="6">ATCC 25391 / DSM 10237 / CIP 104748 / NCIMB 11846 / Nb-255</strain>
    </source>
</reference>